<dbReference type="GO" id="GO:0005886">
    <property type="term" value="C:plasma membrane"/>
    <property type="evidence" value="ECO:0007669"/>
    <property type="project" value="UniProtKB-SubCell"/>
</dbReference>
<feature type="transmembrane region" description="Helical" evidence="6">
    <location>
        <begin position="144"/>
        <end position="162"/>
    </location>
</feature>
<feature type="transmembrane region" description="Helical" evidence="6">
    <location>
        <begin position="264"/>
        <end position="285"/>
    </location>
</feature>
<dbReference type="GO" id="GO:0055085">
    <property type="term" value="P:transmembrane transport"/>
    <property type="evidence" value="ECO:0007669"/>
    <property type="project" value="InterPro"/>
</dbReference>
<evidence type="ECO:0000256" key="5">
    <source>
        <dbReference type="ARBA" id="ARBA00023136"/>
    </source>
</evidence>
<name>A0A4R4EAX7_9BACL</name>
<feature type="transmembrane region" description="Helical" evidence="6">
    <location>
        <begin position="5"/>
        <end position="26"/>
    </location>
</feature>
<reference evidence="8 9" key="1">
    <citation type="submission" date="2019-03" db="EMBL/GenBank/DDBJ databases">
        <authorList>
            <person name="Kim M.K.M."/>
        </authorList>
    </citation>
    <scope>NUCLEOTIDE SEQUENCE [LARGE SCALE GENOMIC DNA]</scope>
    <source>
        <strain evidence="8 9">18JY21-1</strain>
    </source>
</reference>
<evidence type="ECO:0000313" key="9">
    <source>
        <dbReference type="Proteomes" id="UP000295418"/>
    </source>
</evidence>
<comment type="subcellular location">
    <subcellularLocation>
        <location evidence="6">Cell membrane</location>
        <topology evidence="6">Multi-pass membrane protein</topology>
    </subcellularLocation>
    <subcellularLocation>
        <location evidence="1">Membrane</location>
        <topology evidence="1">Multi-pass membrane protein</topology>
    </subcellularLocation>
</comment>
<dbReference type="RefSeq" id="WP_132419448.1">
    <property type="nucleotide sequence ID" value="NZ_SKFG01000021.1"/>
</dbReference>
<keyword evidence="5 6" id="KW-0472">Membrane</keyword>
<gene>
    <name evidence="8" type="ORF">E0485_17985</name>
</gene>
<dbReference type="PANTHER" id="PTHR43839:SF3">
    <property type="entry name" value="OLIGOPEPTIDE ABC TRANSPORTER, PERMEASE PROTEIN"/>
    <property type="match status" value="1"/>
</dbReference>
<dbReference type="Proteomes" id="UP000295418">
    <property type="component" value="Unassembled WGS sequence"/>
</dbReference>
<sequence length="300" mass="34004">MKNSAIWIGCIMLTIIIIVMFFGPYLPHVDTTLAESRSRWGLDNRIELPKYAPSSLNLLGSDKSGVDNFSKLILGTKETIMIILGIALVRYIIGVPLGLLSYRNKGFFHSLTTGWNQIFSYLPTFFSAVVIICLPFMLFGSSRLFWVILTLAILEAGRVAYVTQQQANKISKELYIEAAHALGFSPWRIAKSYYMPGLIPEMIVNFCLDLGRAALLVGQLGILGIFLSQDWVETHEFTMEFLNTSNNWINLLADSRFDIYLSKFSFVFFPAGAIMFTILTFNVLGEGLRRHYNRRGYRSM</sequence>
<keyword evidence="9" id="KW-1185">Reference proteome</keyword>
<organism evidence="8 9">
    <name type="scientific">Paenibacillus albiflavus</name>
    <dbReference type="NCBI Taxonomy" id="2545760"/>
    <lineage>
        <taxon>Bacteria</taxon>
        <taxon>Bacillati</taxon>
        <taxon>Bacillota</taxon>
        <taxon>Bacilli</taxon>
        <taxon>Bacillales</taxon>
        <taxon>Paenibacillaceae</taxon>
        <taxon>Paenibacillus</taxon>
    </lineage>
</organism>
<keyword evidence="4 6" id="KW-1133">Transmembrane helix</keyword>
<protein>
    <submittedName>
        <fullName evidence="8">ABC transporter permease</fullName>
    </submittedName>
</protein>
<dbReference type="Gene3D" id="1.10.3720.10">
    <property type="entry name" value="MetI-like"/>
    <property type="match status" value="1"/>
</dbReference>
<comment type="similarity">
    <text evidence="6">Belongs to the binding-protein-dependent transport system permease family.</text>
</comment>
<feature type="transmembrane region" description="Helical" evidence="6">
    <location>
        <begin position="80"/>
        <end position="100"/>
    </location>
</feature>
<dbReference type="CDD" id="cd06261">
    <property type="entry name" value="TM_PBP2"/>
    <property type="match status" value="1"/>
</dbReference>
<dbReference type="SUPFAM" id="SSF161098">
    <property type="entry name" value="MetI-like"/>
    <property type="match status" value="1"/>
</dbReference>
<proteinExistence type="inferred from homology"/>
<evidence type="ECO:0000256" key="6">
    <source>
        <dbReference type="RuleBase" id="RU363032"/>
    </source>
</evidence>
<feature type="transmembrane region" description="Helical" evidence="6">
    <location>
        <begin position="203"/>
        <end position="227"/>
    </location>
</feature>
<dbReference type="AlphaFoldDB" id="A0A4R4EAX7"/>
<dbReference type="PROSITE" id="PS50928">
    <property type="entry name" value="ABC_TM1"/>
    <property type="match status" value="1"/>
</dbReference>
<keyword evidence="3 6" id="KW-0812">Transmembrane</keyword>
<keyword evidence="2 6" id="KW-0813">Transport</keyword>
<feature type="transmembrane region" description="Helical" evidence="6">
    <location>
        <begin position="121"/>
        <end position="138"/>
    </location>
</feature>
<evidence type="ECO:0000256" key="1">
    <source>
        <dbReference type="ARBA" id="ARBA00004141"/>
    </source>
</evidence>
<evidence type="ECO:0000256" key="3">
    <source>
        <dbReference type="ARBA" id="ARBA00022692"/>
    </source>
</evidence>
<evidence type="ECO:0000256" key="2">
    <source>
        <dbReference type="ARBA" id="ARBA00022448"/>
    </source>
</evidence>
<dbReference type="InterPro" id="IPR035906">
    <property type="entry name" value="MetI-like_sf"/>
</dbReference>
<comment type="caution">
    <text evidence="8">The sequence shown here is derived from an EMBL/GenBank/DDBJ whole genome shotgun (WGS) entry which is preliminary data.</text>
</comment>
<evidence type="ECO:0000313" key="8">
    <source>
        <dbReference type="EMBL" id="TCZ75281.1"/>
    </source>
</evidence>
<dbReference type="EMBL" id="SKFG01000021">
    <property type="protein sequence ID" value="TCZ75281.1"/>
    <property type="molecule type" value="Genomic_DNA"/>
</dbReference>
<dbReference type="Pfam" id="PF00528">
    <property type="entry name" value="BPD_transp_1"/>
    <property type="match status" value="1"/>
</dbReference>
<dbReference type="PANTHER" id="PTHR43839">
    <property type="entry name" value="OPPC IN A BINDING PROTEIN-DEPENDENT TRANSPORT SYSTEM"/>
    <property type="match status" value="1"/>
</dbReference>
<accession>A0A4R4EAX7</accession>
<dbReference type="OrthoDB" id="2376472at2"/>
<evidence type="ECO:0000259" key="7">
    <source>
        <dbReference type="PROSITE" id="PS50928"/>
    </source>
</evidence>
<feature type="domain" description="ABC transmembrane type-1" evidence="7">
    <location>
        <begin position="76"/>
        <end position="285"/>
    </location>
</feature>
<evidence type="ECO:0000256" key="4">
    <source>
        <dbReference type="ARBA" id="ARBA00022989"/>
    </source>
</evidence>
<dbReference type="InterPro" id="IPR000515">
    <property type="entry name" value="MetI-like"/>
</dbReference>